<feature type="transmembrane region" description="Helical" evidence="7">
    <location>
        <begin position="29"/>
        <end position="45"/>
    </location>
</feature>
<dbReference type="AlphaFoldDB" id="A0A157T5Q6"/>
<feature type="transmembrane region" description="Helical" evidence="7">
    <location>
        <begin position="498"/>
        <end position="521"/>
    </location>
</feature>
<dbReference type="GO" id="GO:1902600">
    <property type="term" value="P:proton transmembrane transport"/>
    <property type="evidence" value="ECO:0007669"/>
    <property type="project" value="InterPro"/>
</dbReference>
<gene>
    <name evidence="9" type="ORF">SSOP1_3065</name>
</gene>
<feature type="transmembrane region" description="Helical" evidence="7">
    <location>
        <begin position="111"/>
        <end position="131"/>
    </location>
</feature>
<name>A0A157T5Q6_SACSO</name>
<sequence length="599" mass="68415">MMDYALLSLMLLFTLLLAFILTRLKVSPVIAYLLGGLIAFNYFHFDFNSSYFEILNFLALNLLAFEIGTSFDISRAKELFRRAMGIALTELILIVLISYFIGLYLLHLDLFASLFLVMASIDTSTSILYKIIGNKVDKNDRDLLVAVASVEDIEVFFLYSIAIALNGSFNVFRISFVILEVFIASLIIYAFAKYFLTGLSIFKFTSFEDESILILVPIVLVFVFEYISQVTQVPATLTMILAGIAFSSISGSEKVLRYTGPIREFSLIFFFLSVGSYLKITAGISTFVLISFIILAIKYFSFSTASWVSGTTLVKAFTNGLYMLPLSEFGIIVSLQALQQGIDIAIVYYISVVVVLVSSIIASILAVRVNVLQRVIGIVYSRSYFLRQLDSTIIWLNKTLSTNLSPILRSVLFRGFVKMFLYLILPYVLFPIINSIVKSIIDPINNLILQYLLYSGEIVIALFLLYLFLLEGSRLYSIINNEILVRIVRVRSRLFKEFWFGLTSFSSTFYTIILTIIYIIFEIIPLLYNFPIRLVFVPLLISLYFIYRYRAPPITYTRIDNKEADKIVKLSVKVIKKMRKRRSKRSIISTTKTVRREWS</sequence>
<dbReference type="Pfam" id="PF00999">
    <property type="entry name" value="Na_H_Exchanger"/>
    <property type="match status" value="1"/>
</dbReference>
<dbReference type="Gene3D" id="1.20.1530.20">
    <property type="match status" value="1"/>
</dbReference>
<dbReference type="PATRIC" id="fig|2287.9.peg.3219"/>
<comment type="subcellular location">
    <subcellularLocation>
        <location evidence="1">Membrane</location>
        <topology evidence="1">Multi-pass membrane protein</topology>
    </subcellularLocation>
</comment>
<dbReference type="InterPro" id="IPR038770">
    <property type="entry name" value="Na+/solute_symporter_sf"/>
</dbReference>
<feature type="transmembrane region" description="Helical" evidence="7">
    <location>
        <begin position="344"/>
        <end position="367"/>
    </location>
</feature>
<feature type="transmembrane region" description="Helical" evidence="7">
    <location>
        <begin position="171"/>
        <end position="191"/>
    </location>
</feature>
<feature type="transmembrane region" description="Helical" evidence="7">
    <location>
        <begin position="320"/>
        <end position="338"/>
    </location>
</feature>
<dbReference type="GO" id="GO:0015297">
    <property type="term" value="F:antiporter activity"/>
    <property type="evidence" value="ECO:0007669"/>
    <property type="project" value="InterPro"/>
</dbReference>
<feature type="transmembrane region" description="Helical" evidence="7">
    <location>
        <begin position="83"/>
        <end position="105"/>
    </location>
</feature>
<evidence type="ECO:0000256" key="7">
    <source>
        <dbReference type="SAM" id="Phobius"/>
    </source>
</evidence>
<feature type="transmembrane region" description="Helical" evidence="7">
    <location>
        <begin position="233"/>
        <end position="250"/>
    </location>
</feature>
<evidence type="ECO:0000313" key="10">
    <source>
        <dbReference type="Proteomes" id="UP000076770"/>
    </source>
</evidence>
<evidence type="ECO:0000313" key="9">
    <source>
        <dbReference type="EMBL" id="SAI86619.1"/>
    </source>
</evidence>
<keyword evidence="5 7" id="KW-1133">Transmembrane helix</keyword>
<dbReference type="InterPro" id="IPR006153">
    <property type="entry name" value="Cation/H_exchanger_TM"/>
</dbReference>
<dbReference type="PANTHER" id="PTHR42751:SF3">
    <property type="entry name" value="SODIUM_GLUTAMATE SYMPORTER"/>
    <property type="match status" value="1"/>
</dbReference>
<evidence type="ECO:0000259" key="8">
    <source>
        <dbReference type="Pfam" id="PF00999"/>
    </source>
</evidence>
<dbReference type="PANTHER" id="PTHR42751">
    <property type="entry name" value="SODIUM/HYDROGEN EXCHANGER FAMILY/TRKA DOMAIN PROTEIN"/>
    <property type="match status" value="1"/>
</dbReference>
<evidence type="ECO:0000256" key="3">
    <source>
        <dbReference type="ARBA" id="ARBA00022448"/>
    </source>
</evidence>
<evidence type="ECO:0000256" key="5">
    <source>
        <dbReference type="ARBA" id="ARBA00022989"/>
    </source>
</evidence>
<dbReference type="GO" id="GO:0016020">
    <property type="term" value="C:membrane"/>
    <property type="evidence" value="ECO:0007669"/>
    <property type="project" value="UniProtKB-SubCell"/>
</dbReference>
<keyword evidence="4 7" id="KW-0812">Transmembrane</keyword>
<feature type="transmembrane region" description="Helical" evidence="7">
    <location>
        <begin position="447"/>
        <end position="469"/>
    </location>
</feature>
<feature type="domain" description="Cation/H+ exchanger transmembrane" evidence="8">
    <location>
        <begin position="13"/>
        <end position="365"/>
    </location>
</feature>
<keyword evidence="3" id="KW-0813">Transport</keyword>
<organism evidence="9 10">
    <name type="scientific">Saccharolobus solfataricus</name>
    <name type="common">Sulfolobus solfataricus</name>
    <dbReference type="NCBI Taxonomy" id="2287"/>
    <lineage>
        <taxon>Archaea</taxon>
        <taxon>Thermoproteota</taxon>
        <taxon>Thermoprotei</taxon>
        <taxon>Sulfolobales</taxon>
        <taxon>Sulfolobaceae</taxon>
        <taxon>Saccharolobus</taxon>
    </lineage>
</organism>
<feature type="transmembrane region" description="Helical" evidence="7">
    <location>
        <begin position="419"/>
        <end position="441"/>
    </location>
</feature>
<feature type="transmembrane region" description="Helical" evidence="7">
    <location>
        <begin position="262"/>
        <end position="280"/>
    </location>
</feature>
<evidence type="ECO:0000256" key="1">
    <source>
        <dbReference type="ARBA" id="ARBA00004141"/>
    </source>
</evidence>
<accession>A0A157T5Q6</accession>
<feature type="transmembrane region" description="Helical" evidence="7">
    <location>
        <begin position="527"/>
        <end position="547"/>
    </location>
</feature>
<feature type="transmembrane region" description="Helical" evidence="7">
    <location>
        <begin position="51"/>
        <end position="71"/>
    </location>
</feature>
<protein>
    <submittedName>
        <fullName evidence="9">Sodium:proton antiporter</fullName>
    </submittedName>
</protein>
<evidence type="ECO:0000256" key="2">
    <source>
        <dbReference type="ARBA" id="ARBA00005551"/>
    </source>
</evidence>
<feature type="transmembrane region" description="Helical" evidence="7">
    <location>
        <begin position="6"/>
        <end position="22"/>
    </location>
</feature>
<keyword evidence="6 7" id="KW-0472">Membrane</keyword>
<reference evidence="10" key="1">
    <citation type="submission" date="2016-04" db="EMBL/GenBank/DDBJ databases">
        <authorList>
            <person name="Shah S.A."/>
            <person name="Garrett R.A."/>
        </authorList>
    </citation>
    <scope>NUCLEOTIDE SEQUENCE [LARGE SCALE GENOMIC DNA]</scope>
    <source>
        <strain evidence="10">ATCC 35091 / DSM 1616 / JCM 8930 / NBRC 15331 / P1</strain>
    </source>
</reference>
<comment type="similarity">
    <text evidence="2">Belongs to the monovalent cation:proton antiporter 2 (CPA2) transporter (TC 2.A.37) family.</text>
</comment>
<feature type="transmembrane region" description="Helical" evidence="7">
    <location>
        <begin position="286"/>
        <end position="308"/>
    </location>
</feature>
<proteinExistence type="inferred from homology"/>
<feature type="transmembrane region" description="Helical" evidence="7">
    <location>
        <begin position="143"/>
        <end position="165"/>
    </location>
</feature>
<evidence type="ECO:0000256" key="6">
    <source>
        <dbReference type="ARBA" id="ARBA00023136"/>
    </source>
</evidence>
<evidence type="ECO:0000256" key="4">
    <source>
        <dbReference type="ARBA" id="ARBA00022692"/>
    </source>
</evidence>
<dbReference type="Proteomes" id="UP000076770">
    <property type="component" value="Chromosome i"/>
</dbReference>
<dbReference type="EMBL" id="LT549890">
    <property type="protein sequence ID" value="SAI86619.1"/>
    <property type="molecule type" value="Genomic_DNA"/>
</dbReference>
<feature type="transmembrane region" description="Helical" evidence="7">
    <location>
        <begin position="211"/>
        <end position="227"/>
    </location>
</feature>